<evidence type="ECO:0000259" key="11">
    <source>
        <dbReference type="PROSITE" id="PS50011"/>
    </source>
</evidence>
<evidence type="ECO:0000256" key="8">
    <source>
        <dbReference type="PROSITE-ProRule" id="PRU10141"/>
    </source>
</evidence>
<feature type="domain" description="Protein kinase" evidence="11">
    <location>
        <begin position="111"/>
        <end position="364"/>
    </location>
</feature>
<dbReference type="Proteomes" id="UP000179807">
    <property type="component" value="Unassembled WGS sequence"/>
</dbReference>
<dbReference type="Pfam" id="PF00069">
    <property type="entry name" value="Pkinase"/>
    <property type="match status" value="1"/>
</dbReference>
<keyword evidence="2 9" id="KW-0723">Serine/threonine-protein kinase</keyword>
<dbReference type="InterPro" id="IPR001849">
    <property type="entry name" value="PH_domain"/>
</dbReference>
<evidence type="ECO:0000256" key="1">
    <source>
        <dbReference type="ARBA" id="ARBA00006935"/>
    </source>
</evidence>
<keyword evidence="3" id="KW-0597">Phosphoprotein</keyword>
<dbReference type="SUPFAM" id="SSF50729">
    <property type="entry name" value="PH domain-like"/>
    <property type="match status" value="1"/>
</dbReference>
<dbReference type="PANTHER" id="PTHR24351">
    <property type="entry name" value="RIBOSOMAL PROTEIN S6 KINASE"/>
    <property type="match status" value="1"/>
</dbReference>
<dbReference type="InterPro" id="IPR011009">
    <property type="entry name" value="Kinase-like_dom_sf"/>
</dbReference>
<dbReference type="InterPro" id="IPR017441">
    <property type="entry name" value="Protein_kinase_ATP_BS"/>
</dbReference>
<dbReference type="Gene3D" id="3.30.200.20">
    <property type="entry name" value="Phosphorylase Kinase, domain 1"/>
    <property type="match status" value="1"/>
</dbReference>
<evidence type="ECO:0000256" key="9">
    <source>
        <dbReference type="RuleBase" id="RU000304"/>
    </source>
</evidence>
<comment type="similarity">
    <text evidence="1">Belongs to the protein kinase superfamily. AGC Ser/Thr protein kinase family. RAC subfamily.</text>
</comment>
<dbReference type="OrthoDB" id="63267at2759"/>
<dbReference type="Gene3D" id="2.30.29.30">
    <property type="entry name" value="Pleckstrin-homology domain (PH domain)/Phosphotyrosine-binding domain (PTB)"/>
    <property type="match status" value="1"/>
</dbReference>
<dbReference type="InterPro" id="IPR045270">
    <property type="entry name" value="STKc_AGC"/>
</dbReference>
<keyword evidence="7 8" id="KW-0067">ATP-binding</keyword>
<dbReference type="VEuPathDB" id="TrichDB:TRFO_03633"/>
<dbReference type="RefSeq" id="XP_068365739.1">
    <property type="nucleotide sequence ID" value="XM_068491418.1"/>
</dbReference>
<organism evidence="12 13">
    <name type="scientific">Tritrichomonas foetus</name>
    <dbReference type="NCBI Taxonomy" id="1144522"/>
    <lineage>
        <taxon>Eukaryota</taxon>
        <taxon>Metamonada</taxon>
        <taxon>Parabasalia</taxon>
        <taxon>Tritrichomonadida</taxon>
        <taxon>Tritrichomonadidae</taxon>
        <taxon>Tritrichomonas</taxon>
    </lineage>
</organism>
<dbReference type="PROSITE" id="PS50003">
    <property type="entry name" value="PH_DOMAIN"/>
    <property type="match status" value="1"/>
</dbReference>
<comment type="caution">
    <text evidence="12">The sequence shown here is derived from an EMBL/GenBank/DDBJ whole genome shotgun (WGS) entry which is preliminary data.</text>
</comment>
<evidence type="ECO:0000313" key="13">
    <source>
        <dbReference type="Proteomes" id="UP000179807"/>
    </source>
</evidence>
<dbReference type="CDD" id="cd05123">
    <property type="entry name" value="STKc_AGC"/>
    <property type="match status" value="1"/>
</dbReference>
<dbReference type="Gene3D" id="1.10.510.10">
    <property type="entry name" value="Transferase(Phosphotransferase) domain 1"/>
    <property type="match status" value="1"/>
</dbReference>
<dbReference type="InterPro" id="IPR000719">
    <property type="entry name" value="Prot_kinase_dom"/>
</dbReference>
<protein>
    <submittedName>
        <fullName evidence="12">AGC family protein kinase</fullName>
    </submittedName>
</protein>
<dbReference type="PROSITE" id="PS50011">
    <property type="entry name" value="PROTEIN_KINASE_DOM"/>
    <property type="match status" value="1"/>
</dbReference>
<evidence type="ECO:0000256" key="3">
    <source>
        <dbReference type="ARBA" id="ARBA00022553"/>
    </source>
</evidence>
<evidence type="ECO:0000313" key="12">
    <source>
        <dbReference type="EMBL" id="OHT12603.1"/>
    </source>
</evidence>
<dbReference type="GO" id="GO:0004674">
    <property type="term" value="F:protein serine/threonine kinase activity"/>
    <property type="evidence" value="ECO:0007669"/>
    <property type="project" value="UniProtKB-KW"/>
</dbReference>
<evidence type="ECO:0000256" key="6">
    <source>
        <dbReference type="ARBA" id="ARBA00022777"/>
    </source>
</evidence>
<dbReference type="InterPro" id="IPR011993">
    <property type="entry name" value="PH-like_dom_sf"/>
</dbReference>
<dbReference type="GeneID" id="94826122"/>
<evidence type="ECO:0000256" key="4">
    <source>
        <dbReference type="ARBA" id="ARBA00022679"/>
    </source>
</evidence>
<dbReference type="FunFam" id="1.10.510.10:FF:000008">
    <property type="entry name" value="Non-specific serine/threonine protein kinase"/>
    <property type="match status" value="1"/>
</dbReference>
<feature type="domain" description="PH" evidence="10">
    <location>
        <begin position="9"/>
        <end position="101"/>
    </location>
</feature>
<evidence type="ECO:0000256" key="5">
    <source>
        <dbReference type="ARBA" id="ARBA00022741"/>
    </source>
</evidence>
<gene>
    <name evidence="12" type="ORF">TRFO_03633</name>
</gene>
<keyword evidence="5 8" id="KW-0547">Nucleotide-binding</keyword>
<dbReference type="FunFam" id="3.30.200.20:FF:000771">
    <property type="entry name" value="AGC family protein kinase"/>
    <property type="match status" value="1"/>
</dbReference>
<evidence type="ECO:0000256" key="2">
    <source>
        <dbReference type="ARBA" id="ARBA00022527"/>
    </source>
</evidence>
<feature type="binding site" evidence="8">
    <location>
        <position position="144"/>
    </location>
    <ligand>
        <name>ATP</name>
        <dbReference type="ChEBI" id="CHEBI:30616"/>
    </ligand>
</feature>
<dbReference type="SMART" id="SM00220">
    <property type="entry name" value="S_TKc"/>
    <property type="match status" value="1"/>
</dbReference>
<dbReference type="SUPFAM" id="SSF56112">
    <property type="entry name" value="Protein kinase-like (PK-like)"/>
    <property type="match status" value="1"/>
</dbReference>
<proteinExistence type="inferred from homology"/>
<evidence type="ECO:0000256" key="7">
    <source>
        <dbReference type="ARBA" id="ARBA00022840"/>
    </source>
</evidence>
<reference evidence="12" key="1">
    <citation type="submission" date="2016-10" db="EMBL/GenBank/DDBJ databases">
        <authorList>
            <person name="Benchimol M."/>
            <person name="Almeida L.G."/>
            <person name="Vasconcelos A.T."/>
            <person name="Perreira-Neves A."/>
            <person name="Rosa I.A."/>
            <person name="Tasca T."/>
            <person name="Bogo M.R."/>
            <person name="de Souza W."/>
        </authorList>
    </citation>
    <scope>NUCLEOTIDE SEQUENCE [LARGE SCALE GENOMIC DNA]</scope>
    <source>
        <strain evidence="12">K</strain>
    </source>
</reference>
<accession>A0A1J4KMZ2</accession>
<keyword evidence="6 12" id="KW-0418">Kinase</keyword>
<sequence length="433" mass="50403">MSKEGDEDETTISGALKHRSRILGIWKERYYWLKGKKLYISKSNKFEENYRIIKIDETAKITLDDNKKQFTIEKPDLGKYVLSGILPEVLNWVFALRTCQNASKKYTIDQFRILQVLGRGFYGKVMLVEKLDTGELFALKTIRKKKIRELNQMSTVEAERNLLYSLDPCPFIVNLAFAFQTKYKFYLGLEYAAGGELLHYLCSMSVLPIDDVRLYLAEIVMALDHLHKNNIIYRDLKPENVLLSKTGHVKLTDFGLSKKISEEDGNTKTFCGTAEYLAPEILRHQEYSYKVDWWALGVMFFEIMFGETPFYDDNQNTMFENILNNEPQYPKFGHKAGIDLMKHLMVKNVEERWDIEQIKAASFFNGMNWEKVWNMEYRPKDFAQNVNEVNPNHFCSQFQNETPIDSEIMSKETGFSGDFIPDFSFGAPESGLM</sequence>
<dbReference type="InterPro" id="IPR008271">
    <property type="entry name" value="Ser/Thr_kinase_AS"/>
</dbReference>
<keyword evidence="4" id="KW-0808">Transferase</keyword>
<dbReference type="PROSITE" id="PS00108">
    <property type="entry name" value="PROTEIN_KINASE_ST"/>
    <property type="match status" value="1"/>
</dbReference>
<evidence type="ECO:0000259" key="10">
    <source>
        <dbReference type="PROSITE" id="PS50003"/>
    </source>
</evidence>
<dbReference type="AlphaFoldDB" id="A0A1J4KMZ2"/>
<name>A0A1J4KMZ2_9EUKA</name>
<dbReference type="GO" id="GO:0005524">
    <property type="term" value="F:ATP binding"/>
    <property type="evidence" value="ECO:0007669"/>
    <property type="project" value="UniProtKB-UniRule"/>
</dbReference>
<dbReference type="EMBL" id="MLAK01000560">
    <property type="protein sequence ID" value="OHT12603.1"/>
    <property type="molecule type" value="Genomic_DNA"/>
</dbReference>
<keyword evidence="13" id="KW-1185">Reference proteome</keyword>
<dbReference type="PROSITE" id="PS00107">
    <property type="entry name" value="PROTEIN_KINASE_ATP"/>
    <property type="match status" value="1"/>
</dbReference>